<dbReference type="EMBL" id="CADEAL010001521">
    <property type="protein sequence ID" value="CAB1433107.1"/>
    <property type="molecule type" value="Genomic_DNA"/>
</dbReference>
<comment type="caution">
    <text evidence="2">The sequence shown here is derived from an EMBL/GenBank/DDBJ whole genome shotgun (WGS) entry which is preliminary data.</text>
</comment>
<dbReference type="Proteomes" id="UP001153269">
    <property type="component" value="Unassembled WGS sequence"/>
</dbReference>
<name>A0A9N7UMT5_PLEPL</name>
<dbReference type="PANTHER" id="PTHR34605">
    <property type="entry name" value="PHAGE_INTEGRASE DOMAIN-CONTAINING PROTEIN"/>
    <property type="match status" value="1"/>
</dbReference>
<dbReference type="AlphaFoldDB" id="A0A9N7UMT5"/>
<sequence>MLHDLVRSCGLPPEHYSPHSLRIGAATTAALHLPAATLKSLGRWSSSAYQRYVRFHKEDILQAQKIMSSCPLEPRAVGGTSPGSIFSGDNVPTAYDHPTRLHGVHHSFTGSIFSCRHAPMENSHTAVAWNT</sequence>
<dbReference type="SUPFAM" id="SSF56349">
    <property type="entry name" value="DNA breaking-rejoining enzymes"/>
    <property type="match status" value="1"/>
</dbReference>
<dbReference type="PANTHER" id="PTHR34605:SF3">
    <property type="entry name" value="P CELL-TYPE AGGLUTINATION PROTEIN MAP4-LIKE-RELATED"/>
    <property type="match status" value="1"/>
</dbReference>
<protein>
    <recommendedName>
        <fullName evidence="4">Tyr recombinase domain-containing protein</fullName>
    </recommendedName>
</protein>
<dbReference type="InterPro" id="IPR011010">
    <property type="entry name" value="DNA_brk_join_enz"/>
</dbReference>
<gene>
    <name evidence="2" type="ORF">PLEPLA_LOCUS21195</name>
</gene>
<evidence type="ECO:0000256" key="1">
    <source>
        <dbReference type="ARBA" id="ARBA00023172"/>
    </source>
</evidence>
<evidence type="ECO:0000313" key="2">
    <source>
        <dbReference type="EMBL" id="CAB1433107.1"/>
    </source>
</evidence>
<dbReference type="InterPro" id="IPR013762">
    <property type="entry name" value="Integrase-like_cat_sf"/>
</dbReference>
<organism evidence="2 3">
    <name type="scientific">Pleuronectes platessa</name>
    <name type="common">European plaice</name>
    <dbReference type="NCBI Taxonomy" id="8262"/>
    <lineage>
        <taxon>Eukaryota</taxon>
        <taxon>Metazoa</taxon>
        <taxon>Chordata</taxon>
        <taxon>Craniata</taxon>
        <taxon>Vertebrata</taxon>
        <taxon>Euteleostomi</taxon>
        <taxon>Actinopterygii</taxon>
        <taxon>Neopterygii</taxon>
        <taxon>Teleostei</taxon>
        <taxon>Neoteleostei</taxon>
        <taxon>Acanthomorphata</taxon>
        <taxon>Carangaria</taxon>
        <taxon>Pleuronectiformes</taxon>
        <taxon>Pleuronectoidei</taxon>
        <taxon>Pleuronectidae</taxon>
        <taxon>Pleuronectes</taxon>
    </lineage>
</organism>
<keyword evidence="1" id="KW-0233">DNA recombination</keyword>
<dbReference type="GO" id="GO:0015074">
    <property type="term" value="P:DNA integration"/>
    <property type="evidence" value="ECO:0007669"/>
    <property type="project" value="InterPro"/>
</dbReference>
<dbReference type="GO" id="GO:0003677">
    <property type="term" value="F:DNA binding"/>
    <property type="evidence" value="ECO:0007669"/>
    <property type="project" value="InterPro"/>
</dbReference>
<proteinExistence type="predicted"/>
<evidence type="ECO:0008006" key="4">
    <source>
        <dbReference type="Google" id="ProtNLM"/>
    </source>
</evidence>
<keyword evidence="3" id="KW-1185">Reference proteome</keyword>
<dbReference type="InterPro" id="IPR052925">
    <property type="entry name" value="Phage_Integrase-like_Recomb"/>
</dbReference>
<evidence type="ECO:0000313" key="3">
    <source>
        <dbReference type="Proteomes" id="UP001153269"/>
    </source>
</evidence>
<dbReference type="Gene3D" id="1.10.443.10">
    <property type="entry name" value="Intergrase catalytic core"/>
    <property type="match status" value="1"/>
</dbReference>
<reference evidence="2" key="1">
    <citation type="submission" date="2020-03" db="EMBL/GenBank/DDBJ databases">
        <authorList>
            <person name="Weist P."/>
        </authorList>
    </citation>
    <scope>NUCLEOTIDE SEQUENCE</scope>
</reference>
<dbReference type="GO" id="GO:0006310">
    <property type="term" value="P:DNA recombination"/>
    <property type="evidence" value="ECO:0007669"/>
    <property type="project" value="UniProtKB-KW"/>
</dbReference>
<accession>A0A9N7UMT5</accession>